<dbReference type="GO" id="GO:0046872">
    <property type="term" value="F:metal ion binding"/>
    <property type="evidence" value="ECO:0007669"/>
    <property type="project" value="UniProtKB-KW"/>
</dbReference>
<feature type="domain" description="Alpha-amylase C-terminal" evidence="13">
    <location>
        <begin position="386"/>
        <end position="459"/>
    </location>
</feature>
<keyword evidence="7 12" id="KW-0378">Hydrolase</keyword>
<dbReference type="PANTHER" id="PTHR43447">
    <property type="entry name" value="ALPHA-AMYLASE"/>
    <property type="match status" value="1"/>
</dbReference>
<keyword evidence="17" id="KW-1185">Reference proteome</keyword>
<evidence type="ECO:0000256" key="2">
    <source>
        <dbReference type="ARBA" id="ARBA00001913"/>
    </source>
</evidence>
<evidence type="ECO:0000256" key="1">
    <source>
        <dbReference type="ARBA" id="ARBA00000548"/>
    </source>
</evidence>
<dbReference type="SMART" id="SM01066">
    <property type="entry name" value="CBM_25"/>
    <property type="match status" value="1"/>
</dbReference>
<comment type="catalytic activity">
    <reaction evidence="1 12">
        <text>Endohydrolysis of (1-&gt;4)-alpha-D-glucosidic linkages in polysaccharides containing three or more (1-&gt;4)-alpha-linked D-glucose units.</text>
        <dbReference type="EC" id="3.2.1.1"/>
    </reaction>
</comment>
<dbReference type="GO" id="GO:0004556">
    <property type="term" value="F:alpha-amylase activity"/>
    <property type="evidence" value="ECO:0007669"/>
    <property type="project" value="UniProtKB-UniRule"/>
</dbReference>
<sequence>MRNKRYLRGILAILLALVLTLQILPQQATSTITSQAATTNSLANVNTRDGLIIQMHMWSFNNIKSKLPEIAAAGFKAIQVSPIQGAKNSSEWWSLYQPINQSIGNPLGSRQEFQDLCSEAEKYNIDVIVDVIMNHVANQGKGQEDVVSDQVSSEFKRTDFYHNKGQCSDWKNRWAVTQQGIGMPDLNTQSSEVQAKAISFLNDCIACGADGFRFDAAKHIETNVGEDANKAWAGNYWTNVLGNLTNKNVFIYGEVLDEANSESDNIQGYASFMSVTDHYYGSTLRNAVKSSNLSVAQNWNVNLPANRRVSYVENHDNYEHNESGINDDQRKIAWGILAARDNVTPMYLSRRTGSMGSVGTTDFENTEIAAVNWFHNAMIGQSEYLRYSNNNSCMLVDRGRIGTAIINEGGSFYLSSATNLTSGTYTDNGGSGATFNVSGGTITGNVPGNRIIVLYQDGINPTPSTSPTVTPIGDVVKVDPATPVVGQPVSITYNATGRSLTNSSNVSLHWGYDNWKNPQNVPMTKISDNTWSVSVTVPESATTSLNLVFTNGSVWDNNSSANWSFTVSKQSSPTPTPTVSPIPSQKVAYFDNSSTNWNNVNVYVYDESGSSVKQVAAWPGVAMTKESNGLYSYTLSEDWNTGTTRVIFNNGGSSQIPAAKQTGYLLEGKMIYQNGNWIIYNGNNPVQSVVAYFDNSTYNWSNVNIYVYDESGTSVKKVAAWPGVAMTKDSSGLYSYILPDGWSTTSTRVIFNNGSTQIPSANQQGYLLQKSMILRNGTWSEY</sequence>
<dbReference type="KEGG" id="ahb:bsdtb5_00790"/>
<proteinExistence type="inferred from homology"/>
<evidence type="ECO:0000313" key="17">
    <source>
        <dbReference type="Proteomes" id="UP000595897"/>
    </source>
</evidence>
<dbReference type="PRINTS" id="PR00110">
    <property type="entry name" value="ALPHAAMYLASE"/>
</dbReference>
<dbReference type="Pfam" id="PF16738">
    <property type="entry name" value="CBM26"/>
    <property type="match status" value="2"/>
</dbReference>
<dbReference type="Gene3D" id="2.60.40.10">
    <property type="entry name" value="Immunoglobulins"/>
    <property type="match status" value="3"/>
</dbReference>
<dbReference type="InterPro" id="IPR013783">
    <property type="entry name" value="Ig-like_fold"/>
</dbReference>
<keyword evidence="10 12" id="KW-0326">Glycosidase</keyword>
<protein>
    <recommendedName>
        <fullName evidence="5 12">Alpha-amylase</fullName>
        <ecNumber evidence="4 12">3.2.1.1</ecNumber>
    </recommendedName>
</protein>
<dbReference type="Pfam" id="PF16760">
    <property type="entry name" value="CBM53"/>
    <property type="match status" value="1"/>
</dbReference>
<evidence type="ECO:0000256" key="5">
    <source>
        <dbReference type="ARBA" id="ARBA00017303"/>
    </source>
</evidence>
<reference evidence="16 17" key="1">
    <citation type="submission" date="2020-11" db="EMBL/GenBank/DDBJ databases">
        <title>Draft genome sequencing of a Lachnospiraceae strain isolated from anoxic soil subjected to BSD treatment.</title>
        <authorList>
            <person name="Uek A."/>
            <person name="Tonouchi A."/>
        </authorList>
    </citation>
    <scope>NUCLEOTIDE SEQUENCE [LARGE SCALE GENOMIC DNA]</scope>
    <source>
        <strain evidence="16 17">TB5</strain>
    </source>
</reference>
<feature type="domain" description="Carbohydrate binding module family 25" evidence="15">
    <location>
        <begin position="486"/>
        <end position="568"/>
    </location>
</feature>
<evidence type="ECO:0000256" key="6">
    <source>
        <dbReference type="ARBA" id="ARBA00022723"/>
    </source>
</evidence>
<dbReference type="SMART" id="SM00632">
    <property type="entry name" value="Aamy_C"/>
    <property type="match status" value="1"/>
</dbReference>
<keyword evidence="9 12" id="KW-0119">Carbohydrate metabolism</keyword>
<dbReference type="GO" id="GO:2001070">
    <property type="term" value="F:starch binding"/>
    <property type="evidence" value="ECO:0007669"/>
    <property type="project" value="InterPro"/>
</dbReference>
<dbReference type="CDD" id="cd11315">
    <property type="entry name" value="AmyAc_bac1_AmyA"/>
    <property type="match status" value="1"/>
</dbReference>
<dbReference type="SUPFAM" id="SSF51445">
    <property type="entry name" value="(Trans)glycosidases"/>
    <property type="match status" value="1"/>
</dbReference>
<dbReference type="InterPro" id="IPR013780">
    <property type="entry name" value="Glyco_hydro_b"/>
</dbReference>
<dbReference type="Gene3D" id="2.60.40.1180">
    <property type="entry name" value="Golgi alpha-mannosidase II"/>
    <property type="match status" value="1"/>
</dbReference>
<dbReference type="EMBL" id="AP024169">
    <property type="protein sequence ID" value="BCN28784.1"/>
    <property type="molecule type" value="Genomic_DNA"/>
</dbReference>
<keyword evidence="6" id="KW-0479">Metal-binding</keyword>
<dbReference type="GO" id="GO:0005975">
    <property type="term" value="P:carbohydrate metabolic process"/>
    <property type="evidence" value="ECO:0007669"/>
    <property type="project" value="InterPro"/>
</dbReference>
<accession>A0A7R7EHH3</accession>
<evidence type="ECO:0000256" key="3">
    <source>
        <dbReference type="ARBA" id="ARBA00008061"/>
    </source>
</evidence>
<dbReference type="SMART" id="SM00642">
    <property type="entry name" value="Aamy"/>
    <property type="match status" value="1"/>
</dbReference>
<evidence type="ECO:0000256" key="12">
    <source>
        <dbReference type="RuleBase" id="RU361134"/>
    </source>
</evidence>
<organism evidence="16 17">
    <name type="scientific">Anaeromicropila herbilytica</name>
    <dbReference type="NCBI Taxonomy" id="2785025"/>
    <lineage>
        <taxon>Bacteria</taxon>
        <taxon>Bacillati</taxon>
        <taxon>Bacillota</taxon>
        <taxon>Clostridia</taxon>
        <taxon>Lachnospirales</taxon>
        <taxon>Lachnospiraceae</taxon>
        <taxon>Anaeromicropila</taxon>
    </lineage>
</organism>
<evidence type="ECO:0000256" key="7">
    <source>
        <dbReference type="ARBA" id="ARBA00022801"/>
    </source>
</evidence>
<comment type="cofactor">
    <cofactor evidence="2">
        <name>Ca(2+)</name>
        <dbReference type="ChEBI" id="CHEBI:29108"/>
    </cofactor>
</comment>
<evidence type="ECO:0000313" key="16">
    <source>
        <dbReference type="EMBL" id="BCN28784.1"/>
    </source>
</evidence>
<dbReference type="EC" id="3.2.1.1" evidence="4 12"/>
<comment type="similarity">
    <text evidence="3 11">Belongs to the glycosyl hydrolase 13 family.</text>
</comment>
<dbReference type="Pfam" id="PF00128">
    <property type="entry name" value="Alpha-amylase"/>
    <property type="match status" value="1"/>
</dbReference>
<dbReference type="InterPro" id="IPR006046">
    <property type="entry name" value="Alpha_amylase"/>
</dbReference>
<dbReference type="Proteomes" id="UP000595897">
    <property type="component" value="Chromosome"/>
</dbReference>
<dbReference type="AlphaFoldDB" id="A0A7R7EHH3"/>
<evidence type="ECO:0000259" key="13">
    <source>
        <dbReference type="SMART" id="SM00632"/>
    </source>
</evidence>
<evidence type="ECO:0000256" key="10">
    <source>
        <dbReference type="ARBA" id="ARBA00023295"/>
    </source>
</evidence>
<dbReference type="SUPFAM" id="SSF51011">
    <property type="entry name" value="Glycosyl hydrolase domain"/>
    <property type="match status" value="1"/>
</dbReference>
<name>A0A7R7EHH3_9FIRM</name>
<feature type="domain" description="Glycosyl hydrolase family 13 catalytic" evidence="14">
    <location>
        <begin position="50"/>
        <end position="386"/>
    </location>
</feature>
<dbReference type="InterPro" id="IPR031965">
    <property type="entry name" value="CBM26"/>
</dbReference>
<dbReference type="RefSeq" id="WP_271714093.1">
    <property type="nucleotide sequence ID" value="NZ_AP024169.1"/>
</dbReference>
<gene>
    <name evidence="16" type="primary">amyA_1</name>
    <name evidence="16" type="ORF">bsdtb5_00790</name>
</gene>
<dbReference type="InterPro" id="IPR005085">
    <property type="entry name" value="CBM25"/>
</dbReference>
<evidence type="ECO:0000256" key="8">
    <source>
        <dbReference type="ARBA" id="ARBA00022837"/>
    </source>
</evidence>
<evidence type="ECO:0000256" key="9">
    <source>
        <dbReference type="ARBA" id="ARBA00023277"/>
    </source>
</evidence>
<keyword evidence="8" id="KW-0106">Calcium</keyword>
<dbReference type="InterPro" id="IPR006047">
    <property type="entry name" value="GH13_cat_dom"/>
</dbReference>
<evidence type="ECO:0000256" key="4">
    <source>
        <dbReference type="ARBA" id="ARBA00012595"/>
    </source>
</evidence>
<dbReference type="Gene3D" id="3.20.20.80">
    <property type="entry name" value="Glycosidases"/>
    <property type="match status" value="1"/>
</dbReference>
<dbReference type="InterPro" id="IPR017853">
    <property type="entry name" value="GH"/>
</dbReference>
<evidence type="ECO:0000256" key="11">
    <source>
        <dbReference type="RuleBase" id="RU003615"/>
    </source>
</evidence>
<dbReference type="InterPro" id="IPR031319">
    <property type="entry name" value="A-amylase_C"/>
</dbReference>
<evidence type="ECO:0000259" key="14">
    <source>
        <dbReference type="SMART" id="SM00642"/>
    </source>
</evidence>
<evidence type="ECO:0000259" key="15">
    <source>
        <dbReference type="SMART" id="SM01066"/>
    </source>
</evidence>